<evidence type="ECO:0000256" key="2">
    <source>
        <dbReference type="ARBA" id="ARBA00022737"/>
    </source>
</evidence>
<evidence type="ECO:0000259" key="7">
    <source>
        <dbReference type="Pfam" id="PF17177"/>
    </source>
</evidence>
<dbReference type="AlphaFoldDB" id="A0A1R0GYF8"/>
<feature type="repeat" description="PPR" evidence="5">
    <location>
        <begin position="213"/>
        <end position="247"/>
    </location>
</feature>
<proteinExistence type="inferred from homology"/>
<feature type="region of interest" description="Disordered" evidence="6">
    <location>
        <begin position="466"/>
        <end position="485"/>
    </location>
</feature>
<dbReference type="NCBIfam" id="TIGR00756">
    <property type="entry name" value="PPR"/>
    <property type="match status" value="3"/>
</dbReference>
<feature type="compositionally biased region" description="Basic and acidic residues" evidence="6">
    <location>
        <begin position="51"/>
        <end position="69"/>
    </location>
</feature>
<evidence type="ECO:0000313" key="9">
    <source>
        <dbReference type="Proteomes" id="UP000187455"/>
    </source>
</evidence>
<evidence type="ECO:0000256" key="4">
    <source>
        <dbReference type="ARBA" id="ARBA00044511"/>
    </source>
</evidence>
<evidence type="ECO:0000256" key="3">
    <source>
        <dbReference type="ARBA" id="ARBA00044493"/>
    </source>
</evidence>
<organism evidence="8 9">
    <name type="scientific">Smittium mucronatum</name>
    <dbReference type="NCBI Taxonomy" id="133383"/>
    <lineage>
        <taxon>Eukaryota</taxon>
        <taxon>Fungi</taxon>
        <taxon>Fungi incertae sedis</taxon>
        <taxon>Zoopagomycota</taxon>
        <taxon>Kickxellomycotina</taxon>
        <taxon>Harpellomycetes</taxon>
        <taxon>Harpellales</taxon>
        <taxon>Legeriomycetaceae</taxon>
        <taxon>Smittium</taxon>
    </lineage>
</organism>
<dbReference type="PROSITE" id="PS51375">
    <property type="entry name" value="PPR"/>
    <property type="match status" value="4"/>
</dbReference>
<dbReference type="PANTHER" id="PTHR47447:SF24">
    <property type="entry name" value="PENTATRICOPEPTIDE REPEAT-CONTAINING PROTEIN"/>
    <property type="match status" value="1"/>
</dbReference>
<accession>A0A1R0GYF8</accession>
<dbReference type="InterPro" id="IPR033443">
    <property type="entry name" value="PROP1-like_PPR_dom"/>
</dbReference>
<evidence type="ECO:0000256" key="1">
    <source>
        <dbReference type="ARBA" id="ARBA00006192"/>
    </source>
</evidence>
<evidence type="ECO:0000313" key="8">
    <source>
        <dbReference type="EMBL" id="OLY81933.1"/>
    </source>
</evidence>
<gene>
    <name evidence="8" type="ORF">AYI68_g3955</name>
</gene>
<keyword evidence="2" id="KW-0677">Repeat</keyword>
<feature type="compositionally biased region" description="Polar residues" evidence="6">
    <location>
        <begin position="1"/>
        <end position="10"/>
    </location>
</feature>
<dbReference type="InterPro" id="IPR011990">
    <property type="entry name" value="TPR-like_helical_dom_sf"/>
</dbReference>
<evidence type="ECO:0000256" key="6">
    <source>
        <dbReference type="SAM" id="MobiDB-lite"/>
    </source>
</evidence>
<dbReference type="Gene3D" id="1.25.40.10">
    <property type="entry name" value="Tetratricopeptide repeat domain"/>
    <property type="match status" value="2"/>
</dbReference>
<dbReference type="Pfam" id="PF17177">
    <property type="entry name" value="PPR_long"/>
    <property type="match status" value="1"/>
</dbReference>
<keyword evidence="9" id="KW-1185">Reference proteome</keyword>
<sequence>MDTRFNNFRSNPFPKPNHKKAPEKVLEMPELELQNNEDRNSVSKNSNKISENPKKSKKDTIHKSNKDSLEDGNELDTISSQNHIDKYNDFLFDLDNAKYFDTRISRPESENNSIPHSTTSLSLNANDMNSTENSLESQLTVLSLSKFNHVIFTNALKGNIKQAEEAFELMKDAFISPTLKTYDHMLLGYANSGNLKKAVSIFKQIESNNLTHSVYSYGGLIKAYIKNNRLDDAYKVYELMKTKGVMPTESIYDNLLLGCISFGDSKRAWGTFEHLRFEIASPSVKSMTIMINACILDDQVEKALTLLDEMIANNQQLTDVTFNSLIKACAHRPGYLNNALELLVKMELTGFKPDYYTYNTIIYACARNKNLEMARHIFNELIKKSNQFLRLDESSFTNLFWTYASHIKHVNIRSRKDAMEYLKNRGPVSIFPNDRNNEKRLLKISEKNDQSIQNYDTVEQLQNPLDDKKSVEISTSNDSNSKDLNNKTLVANDEVLEISKLPSLDDLKSLKNLPLETQITALNNQLDPIFLRKLPTNHKTSIIEASRVYKHFKSLVHSGSIPLNSLNNPDNEAVTTRLLNSYLAVLVNHGEYFRAWQFYCTEFQKLGAKRDGWTIEIILFCCDIQRDIEKADLIWQQFKVWRKEVEYRITKGSGKVPILDQNDPSNDIDAELNQNNDSQNKNDVLLSETENDSIETNDKKSDDNNLIVIEEWFHLPNIQEDSSILTFRDREYLRKEIGSKNDQLLSALNLVSELKTGIPDHIRNELNTRDFSTILSRATQLEDGRAVARLLGLCRPTKDTLKKNRNSKLLNKKWGTNKKFEVGIKKRIEYRNMYPEEFKTTK</sequence>
<protein>
    <submittedName>
        <fullName evidence="8">Pentatricopeptide repeat-containing protein</fullName>
    </submittedName>
</protein>
<feature type="domain" description="PROP1-like PPR" evidence="7">
    <location>
        <begin position="156"/>
        <end position="290"/>
    </location>
</feature>
<feature type="region of interest" description="Disordered" evidence="6">
    <location>
        <begin position="1"/>
        <end position="75"/>
    </location>
</feature>
<dbReference type="PANTHER" id="PTHR47447">
    <property type="entry name" value="OS03G0856100 PROTEIN"/>
    <property type="match status" value="1"/>
</dbReference>
<name>A0A1R0GYF8_9FUNG</name>
<feature type="repeat" description="PPR" evidence="5">
    <location>
        <begin position="178"/>
        <end position="212"/>
    </location>
</feature>
<feature type="repeat" description="PPR" evidence="5">
    <location>
        <begin position="318"/>
        <end position="353"/>
    </location>
</feature>
<dbReference type="STRING" id="133383.A0A1R0GYF8"/>
<comment type="caution">
    <text evidence="8">The sequence shown here is derived from an EMBL/GenBank/DDBJ whole genome shotgun (WGS) entry which is preliminary data.</text>
</comment>
<evidence type="ECO:0000256" key="5">
    <source>
        <dbReference type="PROSITE-ProRule" id="PRU00708"/>
    </source>
</evidence>
<dbReference type="Proteomes" id="UP000187455">
    <property type="component" value="Unassembled WGS sequence"/>
</dbReference>
<comment type="function">
    <text evidence="3">Regulates mitochondrial small subunit maturation by controlling 15S rRNA 5'-end processing. Localizes to the 5' precursor of the 15S rRNA in a position that is subsequently occupied by mS47 in the mature yeast mtSSU. Uses structure and sequence-specific RNA recognition, binding to a single-stranded region of the precursor and specifically recognizing bases -6 to -1. The exchange of Ccm1 for mS47 is coupled to the irreversible removal of precursor rRNA that is accompanied by conformational changes of the mitoribosomal proteins uS5m and mS26. These conformational changes signal completion of 5'-end rRNA processing through protection of the mature 5'-end of the 15S rRNA and stabilization of mS47. The removal of the 5' precursor together with the dissociation of Ccm1 may be catalyzed by the 5'-3' exoribonuclease Pet127. Involved in the specific removal of group I introns in mitochondrial encoded transcripts.</text>
</comment>
<dbReference type="EMBL" id="LSSL01002070">
    <property type="protein sequence ID" value="OLY81933.1"/>
    <property type="molecule type" value="Genomic_DNA"/>
</dbReference>
<reference evidence="8 9" key="1">
    <citation type="journal article" date="2016" name="Mol. Biol. Evol.">
        <title>Genome-Wide Survey of Gut Fungi (Harpellales) Reveals the First Horizontally Transferred Ubiquitin Gene from a Mosquito Host.</title>
        <authorList>
            <person name="Wang Y."/>
            <person name="White M.M."/>
            <person name="Kvist S."/>
            <person name="Moncalvo J.M."/>
        </authorList>
    </citation>
    <scope>NUCLEOTIDE SEQUENCE [LARGE SCALE GENOMIC DNA]</scope>
    <source>
        <strain evidence="8 9">ALG-7-W6</strain>
    </source>
</reference>
<comment type="subunit">
    <text evidence="4">Binds to mitochondrial small subunit 15S rRNA.</text>
</comment>
<feature type="repeat" description="PPR" evidence="5">
    <location>
        <begin position="354"/>
        <end position="388"/>
    </location>
</feature>
<dbReference type="Pfam" id="PF13812">
    <property type="entry name" value="PPR_3"/>
    <property type="match status" value="1"/>
</dbReference>
<comment type="similarity">
    <text evidence="1">Belongs to the CCM1 family.</text>
</comment>
<dbReference type="OrthoDB" id="5588846at2759"/>
<dbReference type="InterPro" id="IPR002885">
    <property type="entry name" value="PPR_rpt"/>
</dbReference>